<dbReference type="NCBIfam" id="NF047353">
    <property type="entry name" value="tube_lmo2291"/>
    <property type="match status" value="1"/>
</dbReference>
<dbReference type="GeneID" id="77929714"/>
<sequence>MMAVLNHPDTSNLDATLARHWAVQVRDKSSDPWLFVQGLTGVSPNMGEKSRQDAGDMHGGNYGAQIATEANWSLELTLQRKIDATGSPDPGVELLRSKQGQLGGDELVHVRFWRTDDLPDSYQGRAGVTFANAAGDKSSLTGATATLTGYQGYTTPAKPQTVAVNEVQRLAFLDPADLPTSFKVKALAATTAALTAASLTASALQTAITGLAPIGSGNATVTGDNTNGYLISFVSALAGIDVPLLQIVDIVGGAAGDVFTEVVTEGAPAA</sequence>
<organism evidence="1 2">
    <name type="scientific">Gordonia phage Ebert</name>
    <dbReference type="NCBI Taxonomy" id="2201426"/>
    <lineage>
        <taxon>Viruses</taxon>
        <taxon>Duplodnaviria</taxon>
        <taxon>Heunggongvirae</taxon>
        <taxon>Uroviricota</taxon>
        <taxon>Caudoviricetes</taxon>
        <taxon>Attisvirus</taxon>
        <taxon>Attisvirus ebert</taxon>
    </lineage>
</organism>
<dbReference type="RefSeq" id="YP_010653873.1">
    <property type="nucleotide sequence ID" value="NC_070804.1"/>
</dbReference>
<gene>
    <name evidence="1" type="primary">12</name>
    <name evidence="1" type="ORF">PBI_EBERT_12</name>
</gene>
<proteinExistence type="predicted"/>
<keyword evidence="2" id="KW-1185">Reference proteome</keyword>
<reference evidence="1 2" key="1">
    <citation type="submission" date="2018-04" db="EMBL/GenBank/DDBJ databases">
        <authorList>
            <person name="Harrington T."/>
            <person name="Washburn E."/>
            <person name="Bricker J."/>
            <person name="McKinney A."/>
            <person name="Betsko A.J."/>
            <person name="Garlena R.A."/>
            <person name="Russell D.A."/>
            <person name="Pope W.A."/>
            <person name="Jacobs-Sera D."/>
            <person name="Hatfull G.F."/>
        </authorList>
    </citation>
    <scope>NUCLEOTIDE SEQUENCE [LARGE SCALE GENOMIC DNA]</scope>
</reference>
<name>A0A2Z4Q3J0_9CAUD</name>
<evidence type="ECO:0000313" key="2">
    <source>
        <dbReference type="Proteomes" id="UP000250548"/>
    </source>
</evidence>
<accession>A0A2Z4Q3J0</accession>
<dbReference type="Proteomes" id="UP000250548">
    <property type="component" value="Segment"/>
</dbReference>
<dbReference type="KEGG" id="vg:77929714"/>
<evidence type="ECO:0000313" key="1">
    <source>
        <dbReference type="EMBL" id="AWY04681.1"/>
    </source>
</evidence>
<protein>
    <submittedName>
        <fullName evidence="1">Major tail protein</fullName>
    </submittedName>
</protein>
<dbReference type="EMBL" id="MH271295">
    <property type="protein sequence ID" value="AWY04681.1"/>
    <property type="molecule type" value="Genomic_DNA"/>
</dbReference>